<proteinExistence type="predicted"/>
<sequence>MASCIVPVSRVSVRIAASVFSRNSRFVSRPVWISGLSMCTSVSPCSFMTSPSSASS</sequence>
<reference evidence="1" key="1">
    <citation type="journal article" date="2012" name="PLoS ONE">
        <title>Gene sets for utilization of primary and secondary nutrition supplies in the distal gut of endangered iberian lynx.</title>
        <authorList>
            <person name="Alcaide M."/>
            <person name="Messina E."/>
            <person name="Richter M."/>
            <person name="Bargiela R."/>
            <person name="Peplies J."/>
            <person name="Huws S.A."/>
            <person name="Newbold C.J."/>
            <person name="Golyshin P.N."/>
            <person name="Simon M.A."/>
            <person name="Lopez G."/>
            <person name="Yakimov M.M."/>
            <person name="Ferrer M."/>
        </authorList>
    </citation>
    <scope>NUCLEOTIDE SEQUENCE</scope>
</reference>
<dbReference type="AlphaFoldDB" id="J9G8K7"/>
<comment type="caution">
    <text evidence="1">The sequence shown here is derived from an EMBL/GenBank/DDBJ whole genome shotgun (WGS) entry which is preliminary data.</text>
</comment>
<gene>
    <name evidence="1" type="ORF">EVA_13803</name>
</gene>
<name>J9G8K7_9ZZZZ</name>
<dbReference type="EMBL" id="AMCI01004432">
    <property type="protein sequence ID" value="EJW98092.1"/>
    <property type="molecule type" value="Genomic_DNA"/>
</dbReference>
<accession>J9G8K7</accession>
<protein>
    <submittedName>
        <fullName evidence="1">Uncharacterized protein</fullName>
    </submittedName>
</protein>
<organism evidence="1">
    <name type="scientific">gut metagenome</name>
    <dbReference type="NCBI Taxonomy" id="749906"/>
    <lineage>
        <taxon>unclassified sequences</taxon>
        <taxon>metagenomes</taxon>
        <taxon>organismal metagenomes</taxon>
    </lineage>
</organism>
<evidence type="ECO:0000313" key="1">
    <source>
        <dbReference type="EMBL" id="EJW98092.1"/>
    </source>
</evidence>